<feature type="region of interest" description="Disordered" evidence="6">
    <location>
        <begin position="870"/>
        <end position="892"/>
    </location>
</feature>
<gene>
    <name evidence="9" type="ORF">KUTeg_011894</name>
</gene>
<dbReference type="PANTHER" id="PTHR21646:SF35">
    <property type="match status" value="1"/>
</dbReference>
<dbReference type="InterPro" id="IPR013083">
    <property type="entry name" value="Znf_RING/FYVE/PHD"/>
</dbReference>
<feature type="domain" description="USP" evidence="8">
    <location>
        <begin position="105"/>
        <end position="1223"/>
    </location>
</feature>
<keyword evidence="4" id="KW-0862">Zinc</keyword>
<feature type="domain" description="RING-type" evidence="7">
    <location>
        <begin position="922"/>
        <end position="967"/>
    </location>
</feature>
<keyword evidence="3 5" id="KW-0479">Metal-binding</keyword>
<keyword evidence="10" id="KW-1185">Reference proteome</keyword>
<dbReference type="Pfam" id="PF00443">
    <property type="entry name" value="UCH"/>
    <property type="match status" value="2"/>
</dbReference>
<dbReference type="SUPFAM" id="SSF54001">
    <property type="entry name" value="Cysteine proteinases"/>
    <property type="match status" value="1"/>
</dbReference>
<evidence type="ECO:0000256" key="3">
    <source>
        <dbReference type="ARBA" id="ARBA00022771"/>
    </source>
</evidence>
<evidence type="ECO:0000259" key="8">
    <source>
        <dbReference type="PROSITE" id="PS50235"/>
    </source>
</evidence>
<organism evidence="9 10">
    <name type="scientific">Tegillarca granosa</name>
    <name type="common">Malaysian cockle</name>
    <name type="synonym">Anadara granosa</name>
    <dbReference type="NCBI Taxonomy" id="220873"/>
    <lineage>
        <taxon>Eukaryota</taxon>
        <taxon>Metazoa</taxon>
        <taxon>Spiralia</taxon>
        <taxon>Lophotrochozoa</taxon>
        <taxon>Mollusca</taxon>
        <taxon>Bivalvia</taxon>
        <taxon>Autobranchia</taxon>
        <taxon>Pteriomorphia</taxon>
        <taxon>Arcoida</taxon>
        <taxon>Arcoidea</taxon>
        <taxon>Arcidae</taxon>
        <taxon>Tegillarca</taxon>
    </lineage>
</organism>
<evidence type="ECO:0000256" key="6">
    <source>
        <dbReference type="SAM" id="MobiDB-lite"/>
    </source>
</evidence>
<accession>A0ABQ9EXY9</accession>
<dbReference type="InterPro" id="IPR001394">
    <property type="entry name" value="Peptidase_C19_UCH"/>
</dbReference>
<comment type="catalytic activity">
    <reaction evidence="1">
        <text>Thiol-dependent hydrolysis of ester, thioester, amide, peptide and isopeptide bonds formed by the C-terminal Gly of ubiquitin (a 76-residue protein attached to proteins as an intracellular targeting signal).</text>
        <dbReference type="EC" id="3.4.19.12"/>
    </reaction>
</comment>
<protein>
    <recommendedName>
        <fullName evidence="2">ubiquitinyl hydrolase 1</fullName>
        <ecNumber evidence="2">3.4.19.12</ecNumber>
    </recommendedName>
</protein>
<evidence type="ECO:0000259" key="7">
    <source>
        <dbReference type="PROSITE" id="PS50089"/>
    </source>
</evidence>
<proteinExistence type="predicted"/>
<keyword evidence="3 5" id="KW-0863">Zinc-finger</keyword>
<dbReference type="InterPro" id="IPR028889">
    <property type="entry name" value="USP"/>
</dbReference>
<feature type="compositionally biased region" description="Polar residues" evidence="6">
    <location>
        <begin position="876"/>
        <end position="888"/>
    </location>
</feature>
<evidence type="ECO:0000256" key="5">
    <source>
        <dbReference type="PROSITE-ProRule" id="PRU00175"/>
    </source>
</evidence>
<dbReference type="InterPro" id="IPR050185">
    <property type="entry name" value="Ub_carboxyl-term_hydrolase"/>
</dbReference>
<dbReference type="Gene3D" id="3.90.70.10">
    <property type="entry name" value="Cysteine proteinases"/>
    <property type="match status" value="3"/>
</dbReference>
<evidence type="ECO:0000313" key="9">
    <source>
        <dbReference type="EMBL" id="KAJ8310029.1"/>
    </source>
</evidence>
<dbReference type="PROSITE" id="PS00973">
    <property type="entry name" value="USP_2"/>
    <property type="match status" value="1"/>
</dbReference>
<dbReference type="PROSITE" id="PS50235">
    <property type="entry name" value="USP_3"/>
    <property type="match status" value="1"/>
</dbReference>
<dbReference type="PROSITE" id="PS00972">
    <property type="entry name" value="USP_1"/>
    <property type="match status" value="1"/>
</dbReference>
<evidence type="ECO:0000313" key="10">
    <source>
        <dbReference type="Proteomes" id="UP001217089"/>
    </source>
</evidence>
<reference evidence="9 10" key="1">
    <citation type="submission" date="2022-12" db="EMBL/GenBank/DDBJ databases">
        <title>Chromosome-level genome of Tegillarca granosa.</title>
        <authorList>
            <person name="Kim J."/>
        </authorList>
    </citation>
    <scope>NUCLEOTIDE SEQUENCE [LARGE SCALE GENOMIC DNA]</scope>
    <source>
        <strain evidence="9">Teg-2019</strain>
        <tissue evidence="9">Adductor muscle</tissue>
    </source>
</reference>
<evidence type="ECO:0000256" key="2">
    <source>
        <dbReference type="ARBA" id="ARBA00012759"/>
    </source>
</evidence>
<dbReference type="PANTHER" id="PTHR21646">
    <property type="entry name" value="UBIQUITIN CARBOXYL-TERMINAL HYDROLASE"/>
    <property type="match status" value="1"/>
</dbReference>
<dbReference type="PROSITE" id="PS50089">
    <property type="entry name" value="ZF_RING_2"/>
    <property type="match status" value="1"/>
</dbReference>
<sequence>MAENYCNSGQDSSKIAVENNEFKEPVPVAMSKSLDQNDVCLPDISDQSCNEAGTTCGVPEDTESSNLSISYGPENIVGNKNDNELVSCDPYTKDVYDKHAKAGQAGLYNLGNTCFMNSGLQSMLSTTPLLKYFLDKYLEAETMDKDSTLAIHFIYLACKYWSGNFSIIYPREFKNALGLQHSQFQDYRQHDCQEFLALLLDTLHEQTIRLDQSLPQGSQIQTGDQNLSDTDCIEQELNNSMRMLPDSGDESHPEVDEPDLKQRDQSFCTLDSRNITLPNNKSGNVETVKTTSKSADDSVNHIAHTENIHKILELPPLQSDSDNRQEVLGLPCENLQEVLNNAVNLKQKIPLFEQFYSKDTKTLNTNMLVNEYTEDSIAVDSDKFSKPDNISNQDNSIEVNLASLANEPVHFNVEMNKDGSPSKGLKDTNIWADKKNTCRLSKMCSDDLFSSEDRITEGDIKRMRFEKTEKNLQQQELSKFNKVVFQMSSSGDCNKEIESCKTVNNTSDMKCQSEFEYQDNSDDETASVNEISEDFAGLQQCEEEILEADIEAAEKAWEAYIKQHKQSIIVDTFQGQFKSTVICSACKHVSVTYEPFMYLSVPLPHATDRQICVILLTSKNQPVQYLLTMNKNDKIFKLKQELCSMALIDKDEGESDIVMAEVLNSHISRILEDNVMLRYVNDSSRKIYAFQVKSFKLEDETLTSTTTKNNSAVPAYDDIFTGMSMFSTAEMQQASIHNQNVSSYSTDKFTSETFFEAGNNMEAPLVTGIESCKILPENIQDSYTISQGLNGKSEDHPIPEFSMETDVNEKEVVVCEDGSSSVKQGQDNVCLSDIYMQDVSKSEHASQSDQWTEVTDGHFVSEDNTLLTAPWDWSNKDNSQGTDLSSAPQWEATVETSSSIDNGNMSSSAMASVTMVDQWKSCAICLEELSDPELLMHTNCKGTFCQSCLEMSFKHYGSEVFCCPVCSTLAVMTEDFLPLSDNCDQPTQLRVILVDVTFLMENEDHNDRRLMGHPRLLYLPSQMDGQQLRQQLDTLIPLRENYIVRFTDGQGLKCSRCPYTSHCQGCLVPKEGEVTLRPGDHLTVCFHSLPMDLYQAAAKYDTDRSMENLRPDKPLSIYDCIKAFTDRFMYHDLSSTKVDCQVIFPLENLDLGQFISGPATNSLQYDLYSIICHFGGASAGHYTAFTKHPLDGSWYYYNDETVTKQAPSHNDYSNAYILFYQRQGSEVSFDIPSKLKSLTLEKLSALCQSSQINNKSSSQIDEKSDVPVLE</sequence>
<evidence type="ECO:0000256" key="4">
    <source>
        <dbReference type="ARBA" id="ARBA00022833"/>
    </source>
</evidence>
<dbReference type="EC" id="3.4.19.12" evidence="2"/>
<dbReference type="SUPFAM" id="SSF57850">
    <property type="entry name" value="RING/U-box"/>
    <property type="match status" value="1"/>
</dbReference>
<comment type="caution">
    <text evidence="9">The sequence shown here is derived from an EMBL/GenBank/DDBJ whole genome shotgun (WGS) entry which is preliminary data.</text>
</comment>
<evidence type="ECO:0000256" key="1">
    <source>
        <dbReference type="ARBA" id="ARBA00000707"/>
    </source>
</evidence>
<dbReference type="InterPro" id="IPR001841">
    <property type="entry name" value="Znf_RING"/>
</dbReference>
<name>A0ABQ9EXY9_TEGGR</name>
<dbReference type="InterPro" id="IPR038765">
    <property type="entry name" value="Papain-like_cys_pep_sf"/>
</dbReference>
<dbReference type="Proteomes" id="UP001217089">
    <property type="component" value="Unassembled WGS sequence"/>
</dbReference>
<dbReference type="InterPro" id="IPR018200">
    <property type="entry name" value="USP_CS"/>
</dbReference>
<dbReference type="EMBL" id="JARBDR010000640">
    <property type="protein sequence ID" value="KAJ8310029.1"/>
    <property type="molecule type" value="Genomic_DNA"/>
</dbReference>
<dbReference type="Gene3D" id="3.30.40.10">
    <property type="entry name" value="Zinc/RING finger domain, C3HC4 (zinc finger)"/>
    <property type="match status" value="1"/>
</dbReference>